<protein>
    <submittedName>
        <fullName evidence="2">Peptide synthase</fullName>
    </submittedName>
</protein>
<organism evidence="2 3">
    <name type="scientific">Gordonia lacunae</name>
    <dbReference type="NCBI Taxonomy" id="417102"/>
    <lineage>
        <taxon>Bacteria</taxon>
        <taxon>Bacillati</taxon>
        <taxon>Actinomycetota</taxon>
        <taxon>Actinomycetes</taxon>
        <taxon>Mycobacteriales</taxon>
        <taxon>Gordoniaceae</taxon>
        <taxon>Gordonia</taxon>
    </lineage>
</organism>
<accession>A0A243Q959</accession>
<reference evidence="2 3" key="1">
    <citation type="submission" date="2017-05" db="EMBL/GenBank/DDBJ databases">
        <title>Biotechnological potential of actinobacteria isolated from South African environments.</title>
        <authorList>
            <person name="Le Roes-Hill M."/>
            <person name="Prins A."/>
            <person name="Durrell K.A."/>
        </authorList>
    </citation>
    <scope>NUCLEOTIDE SEQUENCE [LARGE SCALE GENOMIC DNA]</scope>
    <source>
        <strain evidence="2">BS2</strain>
    </source>
</reference>
<dbReference type="OrthoDB" id="9789603at2"/>
<dbReference type="GO" id="GO:0008610">
    <property type="term" value="P:lipid biosynthetic process"/>
    <property type="evidence" value="ECO:0007669"/>
    <property type="project" value="UniProtKB-ARBA"/>
</dbReference>
<dbReference type="SUPFAM" id="SSF52777">
    <property type="entry name" value="CoA-dependent acyltransferases"/>
    <property type="match status" value="2"/>
</dbReference>
<dbReference type="InterPro" id="IPR023213">
    <property type="entry name" value="CAT-like_dom_sf"/>
</dbReference>
<dbReference type="Pfam" id="PF00668">
    <property type="entry name" value="Condensation"/>
    <property type="match status" value="1"/>
</dbReference>
<dbReference type="Gene3D" id="3.30.559.10">
    <property type="entry name" value="Chloramphenicol acetyltransferase-like domain"/>
    <property type="match status" value="1"/>
</dbReference>
<evidence type="ECO:0000259" key="1">
    <source>
        <dbReference type="Pfam" id="PF00668"/>
    </source>
</evidence>
<feature type="domain" description="Condensation" evidence="1">
    <location>
        <begin position="51"/>
        <end position="375"/>
    </location>
</feature>
<name>A0A243Q959_9ACTN</name>
<proteinExistence type="predicted"/>
<evidence type="ECO:0000313" key="2">
    <source>
        <dbReference type="EMBL" id="OUC78253.1"/>
    </source>
</evidence>
<dbReference type="EMBL" id="NGFO01000014">
    <property type="protein sequence ID" value="OUC78253.1"/>
    <property type="molecule type" value="Genomic_DNA"/>
</dbReference>
<dbReference type="Gene3D" id="3.30.559.30">
    <property type="entry name" value="Nonribosomal peptide synthetase, condensation domain"/>
    <property type="match status" value="1"/>
</dbReference>
<comment type="caution">
    <text evidence="2">The sequence shown here is derived from an EMBL/GenBank/DDBJ whole genome shotgun (WGS) entry which is preliminary data.</text>
</comment>
<dbReference type="RefSeq" id="WP_086535849.1">
    <property type="nucleotide sequence ID" value="NZ_JBLKRZ010000008.1"/>
</dbReference>
<dbReference type="STRING" id="417102.CA982_13595"/>
<sequence length="485" mass="52180">MKFTELSDYPVPAGTVTIWTPTTRMDPSGWQPDPRPFTYDQSASIRRSTIDDSDEHSWLGAIFEIDDKLDAEHFDTCLRRWLTRHEALLSTSDPTTADPDHGRRTYRGAQLGVDAEVAGDFDSGDDVRDLLIGVFDAGLAPTRWPHCLAATIESSHGVTVAFAADHVVMDAYSILLSMSEIRRLYTSARTSTATEMADVGSHLDFSVHDRAVGLGMTGEHPAVVRWRAFLDGSADAPGVGLPLVRPRLETRDRARTPRQRGISEYVADDSLATFVSSAARAGGHGTQTAVFAALAVALRTLTGRDTLRLTMPMHTRSEARYAGSVGWYVGLAPLEVDLAGADTFDDALAATASAIDAVRHLPSFPYQRVVELLGTGGEPEFVVSYLDIRHVPGAGEWDAAGAQILRGGSRSDREVYLWIARVPGGITVSTRHPGHDPADASIRDLITTYASILGALATEGTALPLSSYTCATFAGTAAMDDARPA</sequence>
<gene>
    <name evidence="2" type="ORF">CA982_13595</name>
</gene>
<keyword evidence="3" id="KW-1185">Reference proteome</keyword>
<dbReference type="Proteomes" id="UP000194632">
    <property type="component" value="Unassembled WGS sequence"/>
</dbReference>
<evidence type="ECO:0000313" key="3">
    <source>
        <dbReference type="Proteomes" id="UP000194632"/>
    </source>
</evidence>
<dbReference type="AlphaFoldDB" id="A0A243Q959"/>
<dbReference type="InterPro" id="IPR001242">
    <property type="entry name" value="Condensation_dom"/>
</dbReference>
<dbReference type="GO" id="GO:0003824">
    <property type="term" value="F:catalytic activity"/>
    <property type="evidence" value="ECO:0007669"/>
    <property type="project" value="InterPro"/>
</dbReference>